<keyword evidence="1" id="KW-0472">Membrane</keyword>
<evidence type="ECO:0008006" key="4">
    <source>
        <dbReference type="Google" id="ProtNLM"/>
    </source>
</evidence>
<reference evidence="2 3" key="1">
    <citation type="submission" date="2018-12" db="EMBL/GenBank/DDBJ databases">
        <authorList>
            <consortium name="Pathogen Informatics"/>
        </authorList>
    </citation>
    <scope>NUCLEOTIDE SEQUENCE [LARGE SCALE GENOMIC DNA]</scope>
    <source>
        <strain evidence="2 3">NCTC10918</strain>
    </source>
</reference>
<dbReference type="AlphaFoldDB" id="A0A3S5AHC3"/>
<proteinExistence type="predicted"/>
<evidence type="ECO:0000256" key="1">
    <source>
        <dbReference type="SAM" id="Phobius"/>
    </source>
</evidence>
<protein>
    <recommendedName>
        <fullName evidence="4">ABC transporter permease</fullName>
    </recommendedName>
</protein>
<keyword evidence="1" id="KW-1133">Transmembrane helix</keyword>
<evidence type="ECO:0000313" key="3">
    <source>
        <dbReference type="Proteomes" id="UP000270988"/>
    </source>
</evidence>
<accession>A0A3S5AHC3</accession>
<keyword evidence="1" id="KW-0812">Transmembrane</keyword>
<evidence type="ECO:0000313" key="2">
    <source>
        <dbReference type="EMBL" id="VEJ30763.1"/>
    </source>
</evidence>
<dbReference type="Proteomes" id="UP000270988">
    <property type="component" value="Chromosome"/>
</dbReference>
<name>A0A3S5AHC3_9MICC</name>
<sequence length="76" mass="8587">MSTRQAASERGTADSTVQEAEHYIIVRRPLTFGQWLNLLAIPILGQLIQTVFFVLLVFGFFLWFASVAVTDQTIEL</sequence>
<feature type="transmembrane region" description="Helical" evidence="1">
    <location>
        <begin position="35"/>
        <end position="64"/>
    </location>
</feature>
<gene>
    <name evidence="2" type="ORF">NCTC10918_02054</name>
</gene>
<organism evidence="2 3">
    <name type="scientific">Rothia dentocariosa</name>
    <dbReference type="NCBI Taxonomy" id="2047"/>
    <lineage>
        <taxon>Bacteria</taxon>
        <taxon>Bacillati</taxon>
        <taxon>Actinomycetota</taxon>
        <taxon>Actinomycetes</taxon>
        <taxon>Micrococcales</taxon>
        <taxon>Micrococcaceae</taxon>
        <taxon>Rothia</taxon>
    </lineage>
</organism>
<dbReference type="EMBL" id="LR134521">
    <property type="protein sequence ID" value="VEJ30763.1"/>
    <property type="molecule type" value="Genomic_DNA"/>
</dbReference>